<feature type="domain" description="Methyltransferase type 11" evidence="1">
    <location>
        <begin position="49"/>
        <end position="138"/>
    </location>
</feature>
<organism evidence="2 3">
    <name type="scientific">Symplocastrum torsivum CPER-KK1</name>
    <dbReference type="NCBI Taxonomy" id="450513"/>
    <lineage>
        <taxon>Bacteria</taxon>
        <taxon>Bacillati</taxon>
        <taxon>Cyanobacteriota</taxon>
        <taxon>Cyanophyceae</taxon>
        <taxon>Oscillatoriophycideae</taxon>
        <taxon>Oscillatoriales</taxon>
        <taxon>Microcoleaceae</taxon>
        <taxon>Symplocastrum</taxon>
    </lineage>
</organism>
<dbReference type="Pfam" id="PF08241">
    <property type="entry name" value="Methyltransf_11"/>
    <property type="match status" value="1"/>
</dbReference>
<gene>
    <name evidence="2" type="ORF">KME25_06690</name>
</gene>
<dbReference type="InterPro" id="IPR013216">
    <property type="entry name" value="Methyltransf_11"/>
</dbReference>
<protein>
    <submittedName>
        <fullName evidence="2">Methyltransferase domain-containing protein</fullName>
    </submittedName>
</protein>
<sequence>MDSQTASNSPTSLETQWDAQLYDSKHSFVSQFGTSLVELLSPKSGESILDLGCGTGHLSDKIAASGAEVISIDSASTMIEQASQHYPNLRFEVADARDLQFQEQFDAVFSNAVLHWIKEPEKVIASIQRALKPGGRFVAEFGGKGNVNAVIRAISNAMEAVGYPVDEAMNPWYFPSIGEYGTLLEQQGLELTFATLFERPTLLDDGDQGMQNWIKMFGNSFLQIIPADKQTEVLVNIENQLRPTLYQEGTWFADYKRIRVMAIKL</sequence>
<dbReference type="Gene3D" id="3.40.50.150">
    <property type="entry name" value="Vaccinia Virus protein VP39"/>
    <property type="match status" value="1"/>
</dbReference>
<comment type="caution">
    <text evidence="2">The sequence shown here is derived from an EMBL/GenBank/DDBJ whole genome shotgun (WGS) entry which is preliminary data.</text>
</comment>
<reference evidence="2" key="1">
    <citation type="submission" date="2021-05" db="EMBL/GenBank/DDBJ databases">
        <authorList>
            <person name="Pietrasiak N."/>
            <person name="Ward R."/>
            <person name="Stajich J.E."/>
            <person name="Kurbessoian T."/>
        </authorList>
    </citation>
    <scope>NUCLEOTIDE SEQUENCE</scope>
    <source>
        <strain evidence="2">CPER-KK1</strain>
    </source>
</reference>
<dbReference type="InterPro" id="IPR029063">
    <property type="entry name" value="SAM-dependent_MTases_sf"/>
</dbReference>
<dbReference type="GO" id="GO:0008757">
    <property type="term" value="F:S-adenosylmethionine-dependent methyltransferase activity"/>
    <property type="evidence" value="ECO:0007669"/>
    <property type="project" value="InterPro"/>
</dbReference>
<dbReference type="GO" id="GO:0032259">
    <property type="term" value="P:methylation"/>
    <property type="evidence" value="ECO:0007669"/>
    <property type="project" value="UniProtKB-KW"/>
</dbReference>
<keyword evidence="2" id="KW-0489">Methyltransferase</keyword>
<dbReference type="PANTHER" id="PTHR43861">
    <property type="entry name" value="TRANS-ACONITATE 2-METHYLTRANSFERASE-RELATED"/>
    <property type="match status" value="1"/>
</dbReference>
<evidence type="ECO:0000313" key="2">
    <source>
        <dbReference type="EMBL" id="MBW4544115.1"/>
    </source>
</evidence>
<accession>A0A951PHW0</accession>
<dbReference type="CDD" id="cd02440">
    <property type="entry name" value="AdoMet_MTases"/>
    <property type="match status" value="1"/>
</dbReference>
<evidence type="ECO:0000259" key="1">
    <source>
        <dbReference type="Pfam" id="PF08241"/>
    </source>
</evidence>
<dbReference type="PANTHER" id="PTHR43861:SF1">
    <property type="entry name" value="TRANS-ACONITATE 2-METHYLTRANSFERASE"/>
    <property type="match status" value="1"/>
</dbReference>
<evidence type="ECO:0000313" key="3">
    <source>
        <dbReference type="Proteomes" id="UP000753908"/>
    </source>
</evidence>
<dbReference type="Proteomes" id="UP000753908">
    <property type="component" value="Unassembled WGS sequence"/>
</dbReference>
<dbReference type="AlphaFoldDB" id="A0A951PHW0"/>
<dbReference type="SUPFAM" id="SSF53335">
    <property type="entry name" value="S-adenosyl-L-methionine-dependent methyltransferases"/>
    <property type="match status" value="1"/>
</dbReference>
<dbReference type="EMBL" id="JAHHIF010000007">
    <property type="protein sequence ID" value="MBW4544115.1"/>
    <property type="molecule type" value="Genomic_DNA"/>
</dbReference>
<proteinExistence type="predicted"/>
<keyword evidence="2" id="KW-0808">Transferase</keyword>
<reference evidence="2" key="2">
    <citation type="journal article" date="2022" name="Microbiol. Resour. Announc.">
        <title>Metagenome Sequencing to Explore Phylogenomics of Terrestrial Cyanobacteria.</title>
        <authorList>
            <person name="Ward R.D."/>
            <person name="Stajich J.E."/>
            <person name="Johansen J.R."/>
            <person name="Huntemann M."/>
            <person name="Clum A."/>
            <person name="Foster B."/>
            <person name="Foster B."/>
            <person name="Roux S."/>
            <person name="Palaniappan K."/>
            <person name="Varghese N."/>
            <person name="Mukherjee S."/>
            <person name="Reddy T.B.K."/>
            <person name="Daum C."/>
            <person name="Copeland A."/>
            <person name="Chen I.A."/>
            <person name="Ivanova N.N."/>
            <person name="Kyrpides N.C."/>
            <person name="Shapiro N."/>
            <person name="Eloe-Fadrosh E.A."/>
            <person name="Pietrasiak N."/>
        </authorList>
    </citation>
    <scope>NUCLEOTIDE SEQUENCE</scope>
    <source>
        <strain evidence="2">CPER-KK1</strain>
    </source>
</reference>
<name>A0A951PHW0_9CYAN</name>